<proteinExistence type="inferred from homology"/>
<accession>A0A0N1N1C4</accession>
<dbReference type="PROSITE" id="PS51087">
    <property type="entry name" value="APAG"/>
    <property type="match status" value="1"/>
</dbReference>
<dbReference type="PANTHER" id="PTHR14289">
    <property type="entry name" value="F-BOX ONLY PROTEIN 3"/>
    <property type="match status" value="1"/>
</dbReference>
<keyword evidence="5" id="KW-1185">Reference proteome</keyword>
<comment type="caution">
    <text evidence="4">The sequence shown here is derived from an EMBL/GenBank/DDBJ whole genome shotgun (WGS) entry which is preliminary data.</text>
</comment>
<dbReference type="Gene3D" id="2.60.40.1470">
    <property type="entry name" value="ApaG domain"/>
    <property type="match status" value="1"/>
</dbReference>
<reference evidence="4 5" key="1">
    <citation type="submission" date="2015-07" db="EMBL/GenBank/DDBJ databases">
        <title>Whole genome sequencing of Bosea vaviloviae isolated from cave pool.</title>
        <authorList>
            <person name="Tan N.E.H."/>
            <person name="Lee Y.P."/>
            <person name="Gan H.M."/>
            <person name="Barton H."/>
            <person name="Savka M.A."/>
        </authorList>
    </citation>
    <scope>NUCLEOTIDE SEQUENCE [LARGE SCALE GENOMIC DNA]</scope>
    <source>
        <strain evidence="4 5">SD260</strain>
    </source>
</reference>
<dbReference type="RefSeq" id="WP_054209222.1">
    <property type="nucleotide sequence ID" value="NZ_LGSZ01000037.1"/>
</dbReference>
<dbReference type="SUPFAM" id="SSF110069">
    <property type="entry name" value="ApaG-like"/>
    <property type="match status" value="1"/>
</dbReference>
<name>A0A0N1N1C4_9HYPH</name>
<dbReference type="Pfam" id="PF04379">
    <property type="entry name" value="DUF525"/>
    <property type="match status" value="1"/>
</dbReference>
<sequence length="130" mass="14534">MYQAETHGVRVTAVPSFMEGESSHAQGRYFWAYTMEILNLSAQTVQLMSRHWFITDGRGEVHEVRGDGVVGQQPVLRPGESYSYTSGCPLMTPDGSMRGFYAMLGEDGVIFDVEVPLFPLDSPYVKKVLH</sequence>
<protein>
    <recommendedName>
        <fullName evidence="1 2">Protein ApaG</fullName>
    </recommendedName>
</protein>
<dbReference type="OrthoDB" id="9795226at2"/>
<dbReference type="InterPro" id="IPR036767">
    <property type="entry name" value="ApaG_sf"/>
</dbReference>
<evidence type="ECO:0000256" key="2">
    <source>
        <dbReference type="HAMAP-Rule" id="MF_00791"/>
    </source>
</evidence>
<evidence type="ECO:0000259" key="3">
    <source>
        <dbReference type="PROSITE" id="PS51087"/>
    </source>
</evidence>
<dbReference type="AlphaFoldDB" id="A0A0N1N1C4"/>
<dbReference type="GO" id="GO:0070987">
    <property type="term" value="P:error-free translesion synthesis"/>
    <property type="evidence" value="ECO:0007669"/>
    <property type="project" value="TreeGrafter"/>
</dbReference>
<dbReference type="InterPro" id="IPR023065">
    <property type="entry name" value="Uncharacterised_ApaG"/>
</dbReference>
<dbReference type="NCBIfam" id="NF003967">
    <property type="entry name" value="PRK05461.1"/>
    <property type="match status" value="1"/>
</dbReference>
<dbReference type="EMBL" id="LGSZ01000037">
    <property type="protein sequence ID" value="KPH80859.1"/>
    <property type="molecule type" value="Genomic_DNA"/>
</dbReference>
<dbReference type="PANTHER" id="PTHR14289:SF16">
    <property type="entry name" value="POLYMERASE DELTA-INTERACTING PROTEIN 2"/>
    <property type="match status" value="1"/>
</dbReference>
<evidence type="ECO:0000313" key="5">
    <source>
        <dbReference type="Proteomes" id="UP000037822"/>
    </source>
</evidence>
<evidence type="ECO:0000256" key="1">
    <source>
        <dbReference type="ARBA" id="ARBA00017693"/>
    </source>
</evidence>
<organism evidence="4 5">
    <name type="scientific">Bosea vaviloviae</name>
    <dbReference type="NCBI Taxonomy" id="1526658"/>
    <lineage>
        <taxon>Bacteria</taxon>
        <taxon>Pseudomonadati</taxon>
        <taxon>Pseudomonadota</taxon>
        <taxon>Alphaproteobacteria</taxon>
        <taxon>Hyphomicrobiales</taxon>
        <taxon>Boseaceae</taxon>
        <taxon>Bosea</taxon>
    </lineage>
</organism>
<feature type="domain" description="ApaG" evidence="3">
    <location>
        <begin position="3"/>
        <end position="127"/>
    </location>
</feature>
<dbReference type="HAMAP" id="MF_00791">
    <property type="entry name" value="ApaG"/>
    <property type="match status" value="1"/>
</dbReference>
<dbReference type="PATRIC" id="fig|1526658.3.peg.2590"/>
<dbReference type="Proteomes" id="UP000037822">
    <property type="component" value="Unassembled WGS sequence"/>
</dbReference>
<gene>
    <name evidence="2" type="primary">apaG</name>
    <name evidence="4" type="ORF">AE618_11400</name>
</gene>
<evidence type="ECO:0000313" key="4">
    <source>
        <dbReference type="EMBL" id="KPH80859.1"/>
    </source>
</evidence>
<dbReference type="InterPro" id="IPR007474">
    <property type="entry name" value="ApaG_domain"/>
</dbReference>